<evidence type="ECO:0000256" key="1">
    <source>
        <dbReference type="SAM" id="MobiDB-lite"/>
    </source>
</evidence>
<feature type="region of interest" description="Disordered" evidence="1">
    <location>
        <begin position="1"/>
        <end position="21"/>
    </location>
</feature>
<evidence type="ECO:0000313" key="3">
    <source>
        <dbReference type="EMBL" id="MFC5150380.1"/>
    </source>
</evidence>
<dbReference type="InterPro" id="IPR018535">
    <property type="entry name" value="DUF1996"/>
</dbReference>
<feature type="domain" description="DUF1996" evidence="2">
    <location>
        <begin position="40"/>
        <end position="232"/>
    </location>
</feature>
<proteinExistence type="predicted"/>
<dbReference type="RefSeq" id="WP_344472313.1">
    <property type="nucleotide sequence ID" value="NZ_BAAASB010000002.1"/>
</dbReference>
<evidence type="ECO:0000259" key="2">
    <source>
        <dbReference type="Pfam" id="PF09362"/>
    </source>
</evidence>
<accession>A0ABW0ADG4</accession>
<gene>
    <name evidence="3" type="ORF">ACFPRH_01370</name>
</gene>
<name>A0ABW0ADG4_9ACTN</name>
<reference evidence="4" key="1">
    <citation type="journal article" date="2019" name="Int. J. Syst. Evol. Microbiol.">
        <title>The Global Catalogue of Microorganisms (GCM) 10K type strain sequencing project: providing services to taxonomists for standard genome sequencing and annotation.</title>
        <authorList>
            <consortium name="The Broad Institute Genomics Platform"/>
            <consortium name="The Broad Institute Genome Sequencing Center for Infectious Disease"/>
            <person name="Wu L."/>
            <person name="Ma J."/>
        </authorList>
    </citation>
    <scope>NUCLEOTIDE SEQUENCE [LARGE SCALE GENOMIC DNA]</scope>
    <source>
        <strain evidence="4">PCU 266</strain>
    </source>
</reference>
<organism evidence="3 4">
    <name type="scientific">Streptomyces amakusaensis</name>
    <dbReference type="NCBI Taxonomy" id="67271"/>
    <lineage>
        <taxon>Bacteria</taxon>
        <taxon>Bacillati</taxon>
        <taxon>Actinomycetota</taxon>
        <taxon>Actinomycetes</taxon>
        <taxon>Kitasatosporales</taxon>
        <taxon>Streptomycetaceae</taxon>
        <taxon>Streptomyces</taxon>
    </lineage>
</organism>
<evidence type="ECO:0000313" key="4">
    <source>
        <dbReference type="Proteomes" id="UP001596160"/>
    </source>
</evidence>
<sequence>MADFSLASDPPPGPDASTGVFTEECGRNERRQYNTDNVVTSPGIVGGAHHTHDYVGNTSTNARSTDRSLAAAGTTCANGDLSTYFWPVLRRLDRAGTDGDAHGGGAHGNTGEILTPSSVRLEYHGSPVSRVIPMPRFLRMVTGDPVAATGGDARVRAQWGCAGHPGRFTVKYPVCPAGHGPTRTLDFPSCWNGLHTDSEGHRAHVAFPGAGGGCPAATFPVPRLRIVLGYELPRSVPFALDSFPAQKRHPKTDHAMFINVMTERQQARLTACLNEGRRCGTDS</sequence>
<dbReference type="Proteomes" id="UP001596160">
    <property type="component" value="Unassembled WGS sequence"/>
</dbReference>
<dbReference type="Pfam" id="PF09362">
    <property type="entry name" value="DUF1996"/>
    <property type="match status" value="1"/>
</dbReference>
<comment type="caution">
    <text evidence="3">The sequence shown here is derived from an EMBL/GenBank/DDBJ whole genome shotgun (WGS) entry which is preliminary data.</text>
</comment>
<protein>
    <submittedName>
        <fullName evidence="3">DUF1996 domain-containing protein</fullName>
    </submittedName>
</protein>
<dbReference type="PANTHER" id="PTHR43662">
    <property type="match status" value="1"/>
</dbReference>
<dbReference type="PANTHER" id="PTHR43662:SF3">
    <property type="entry name" value="DOMAIN PROTEIN, PUTATIVE (AFU_ORTHOLOGUE AFUA_6G11970)-RELATED"/>
    <property type="match status" value="1"/>
</dbReference>
<dbReference type="EMBL" id="JBHSKP010000001">
    <property type="protein sequence ID" value="MFC5150380.1"/>
    <property type="molecule type" value="Genomic_DNA"/>
</dbReference>
<keyword evidence="4" id="KW-1185">Reference proteome</keyword>